<dbReference type="Pfam" id="PF08338">
    <property type="entry name" value="DUF1731"/>
    <property type="match status" value="1"/>
</dbReference>
<dbReference type="AlphaFoldDB" id="A0A7Y7IIU7"/>
<dbReference type="CDD" id="cd07820">
    <property type="entry name" value="SRPBCC_3"/>
    <property type="match status" value="1"/>
</dbReference>
<dbReference type="Gene3D" id="3.30.530.20">
    <property type="match status" value="1"/>
</dbReference>
<organism evidence="4 5">
    <name type="scientific">Arthrobacter wenxiniae</name>
    <dbReference type="NCBI Taxonomy" id="2713570"/>
    <lineage>
        <taxon>Bacteria</taxon>
        <taxon>Bacillati</taxon>
        <taxon>Actinomycetota</taxon>
        <taxon>Actinomycetes</taxon>
        <taxon>Micrococcales</taxon>
        <taxon>Micrococcaceae</taxon>
        <taxon>Arthrobacter</taxon>
    </lineage>
</organism>
<dbReference type="RefSeq" id="WP_176635980.1">
    <property type="nucleotide sequence ID" value="NZ_JAAMFM010000027.1"/>
</dbReference>
<dbReference type="Pfam" id="PF01370">
    <property type="entry name" value="Epimerase"/>
    <property type="match status" value="1"/>
</dbReference>
<dbReference type="InterPro" id="IPR013549">
    <property type="entry name" value="DUF1731"/>
</dbReference>
<comment type="similarity">
    <text evidence="1">Belongs to the NAD(P)-dependent epimerase/dehydratase family. SDR39U1 subfamily.</text>
</comment>
<feature type="domain" description="DUF1731" evidence="3">
    <location>
        <begin position="444"/>
        <end position="492"/>
    </location>
</feature>
<proteinExistence type="inferred from homology"/>
<dbReference type="InterPro" id="IPR036291">
    <property type="entry name" value="NAD(P)-bd_dom_sf"/>
</dbReference>
<accession>A0A7Y7IIU7</accession>
<gene>
    <name evidence="4" type="ORF">G6034_15370</name>
</gene>
<dbReference type="SUPFAM" id="SSF55961">
    <property type="entry name" value="Bet v1-like"/>
    <property type="match status" value="1"/>
</dbReference>
<dbReference type="SUPFAM" id="SSF51735">
    <property type="entry name" value="NAD(P)-binding Rossmann-fold domains"/>
    <property type="match status" value="1"/>
</dbReference>
<dbReference type="PANTHER" id="PTHR11092:SF0">
    <property type="entry name" value="EPIMERASE FAMILY PROTEIN SDR39U1"/>
    <property type="match status" value="1"/>
</dbReference>
<dbReference type="InterPro" id="IPR010099">
    <property type="entry name" value="SDR39U1"/>
</dbReference>
<keyword evidence="5" id="KW-1185">Reference proteome</keyword>
<dbReference type="Gene3D" id="3.40.50.720">
    <property type="entry name" value="NAD(P)-binding Rossmann-like Domain"/>
    <property type="match status" value="1"/>
</dbReference>
<evidence type="ECO:0000259" key="3">
    <source>
        <dbReference type="Pfam" id="PF08338"/>
    </source>
</evidence>
<comment type="caution">
    <text evidence="4">The sequence shown here is derived from an EMBL/GenBank/DDBJ whole genome shotgun (WGS) entry which is preliminary data.</text>
</comment>
<dbReference type="EMBL" id="JAAMFM010000027">
    <property type="protein sequence ID" value="NVM96260.1"/>
    <property type="molecule type" value="Genomic_DNA"/>
</dbReference>
<evidence type="ECO:0000313" key="4">
    <source>
        <dbReference type="EMBL" id="NVM96260.1"/>
    </source>
</evidence>
<feature type="domain" description="NAD-dependent epimerase/dehydratase" evidence="2">
    <location>
        <begin position="188"/>
        <end position="406"/>
    </location>
</feature>
<dbReference type="NCBIfam" id="TIGR01777">
    <property type="entry name" value="yfcH"/>
    <property type="match status" value="1"/>
</dbReference>
<protein>
    <submittedName>
        <fullName evidence="4">TIGR01777 family protein</fullName>
    </submittedName>
</protein>
<evidence type="ECO:0000259" key="2">
    <source>
        <dbReference type="Pfam" id="PF01370"/>
    </source>
</evidence>
<evidence type="ECO:0000313" key="5">
    <source>
        <dbReference type="Proteomes" id="UP000543556"/>
    </source>
</evidence>
<evidence type="ECO:0000256" key="1">
    <source>
        <dbReference type="ARBA" id="ARBA00009353"/>
    </source>
</evidence>
<dbReference type="InterPro" id="IPR001509">
    <property type="entry name" value="Epimerase_deHydtase"/>
</dbReference>
<dbReference type="Proteomes" id="UP000543556">
    <property type="component" value="Unassembled WGS sequence"/>
</dbReference>
<sequence length="495" mass="52271">MHTFRRTTALPFPRADVFRWFARPGALVRLTPSFFGMVLAEPSQGIEPGSTAAMGVGAPGGAGLWLGAASGTVQGLLPARLRGLNAVRPQLRWEALHTELVPGERFTDVMTSGPLTSWTHRHDFADGPVAGSTLMTDTVDYELPPVAAGAWAVRRLEAELGRMFDFRARQLSGELDFHRQHGGRALTIAVTGASGLIGTQLCALLGGGGHTVVKLVRRTPRGPGEIFWDPSTGTLDARQLAACDAVVNLAGHPIGGRFTAKTKDAIYRSRIQGTSLLSEKLAQLASDGVPRTLVSASAVGYYGAAPHHPAGHFGQPSSRALEETDPAGTDFLAQVCLDWEAACRPAADAGLRVVNVRTGVVQSAGGGVLQRLLPLYLAGVGGPLGREQWQSWIGIDDVAGIFAHAVLSESLVGPVNAVAPHPVTAEQYARILGGVLHRPSAVRVPALGPRLLLGRQGAKELALADQRVSSAKVAKDGYRFRHESLDAALRHIVGV</sequence>
<reference evidence="4 5" key="1">
    <citation type="submission" date="2020-02" db="EMBL/GenBank/DDBJ databases">
        <title>Genome sequence of strain AETb3-4.</title>
        <authorList>
            <person name="Gao J."/>
            <person name="Zhang X."/>
        </authorList>
    </citation>
    <scope>NUCLEOTIDE SEQUENCE [LARGE SCALE GENOMIC DNA]</scope>
    <source>
        <strain evidence="4 5">AETb3-4</strain>
    </source>
</reference>
<name>A0A7Y7IIU7_9MICC</name>
<dbReference type="InterPro" id="IPR023393">
    <property type="entry name" value="START-like_dom_sf"/>
</dbReference>
<dbReference type="PANTHER" id="PTHR11092">
    <property type="entry name" value="SUGAR NUCLEOTIDE EPIMERASE RELATED"/>
    <property type="match status" value="1"/>
</dbReference>